<feature type="region of interest" description="Disordered" evidence="1">
    <location>
        <begin position="236"/>
        <end position="262"/>
    </location>
</feature>
<reference evidence="3" key="2">
    <citation type="submission" date="2024-04" db="EMBL/GenBank/DDBJ databases">
        <authorList>
            <person name="Chen Y."/>
            <person name="Shah S."/>
            <person name="Dougan E. K."/>
            <person name="Thang M."/>
            <person name="Chan C."/>
        </authorList>
    </citation>
    <scope>NUCLEOTIDE SEQUENCE [LARGE SCALE GENOMIC DNA]</scope>
</reference>
<accession>A0A9P1GBG5</accession>
<evidence type="ECO:0000256" key="1">
    <source>
        <dbReference type="SAM" id="MobiDB-lite"/>
    </source>
</evidence>
<dbReference type="EMBL" id="CAMXCT030004157">
    <property type="protein sequence ID" value="CAL4795243.1"/>
    <property type="molecule type" value="Genomic_DNA"/>
</dbReference>
<name>A0A9P1GBG5_9DINO</name>
<dbReference type="EMBL" id="CAMXCT010004157">
    <property type="protein sequence ID" value="CAI4007931.1"/>
    <property type="molecule type" value="Genomic_DNA"/>
</dbReference>
<feature type="compositionally biased region" description="Basic and acidic residues" evidence="1">
    <location>
        <begin position="318"/>
        <end position="336"/>
    </location>
</feature>
<sequence length="911" mass="101470">MVMVFKDLQRDAGKERPFRLDKDGNPKQQGCIACYKAITEGCSKEWDDGIRIYHDKSHPENSQVRRDADESTLCQERPEAGKEVNFKPPSQVCTTTSTGRTHYYECAFIGEAELVKFTGLGHKALKLEMVRRQNEDGSGTSEGIYISFADLGPLPLNEVLALRRTRVWIDETQNHTQEILAPANQMCKNQGKNVFGLAREAEVRSRPSHLTSSGRDYLPTLTSLIDKANKIIEQRREKANKATVKGEGDENDDGGTPAIDLEDEQDGICLGNQAAEANQSAPKKSQARKKTAKKGGQDDRSPSPRARKTSSSAAVGKSHYEARMDPETAKKLKEQDPDLSEVANRLGYVPESFFKISIDACFLQKNGRSIYQARRVLSRLEDAGARQALTLRQRIKYCDFAQVLANLLSKNPKTIPTDAKVREALNGLAQQNTTVPFEIQLAITEKYAKDTLASVQKAWEKYHNTEEEEHRSEAETMYREFVDLIIPFPDGDERADEFDPVKPRISSLISFLQDAEQSQLVEIKYNPTNQAFDPDAKRGEEAEDKEEEEELSRADLIEHMWKDGPDNQFMLNWQALANCIHESLACDCFVQMMENPEVHAPVIEALLVKLVKGLTTDRAVKDLAAINDTSPSNVPDVYQCLLEVGKALLAVLLVSPEAFGVSAKDLVPLSSSSSGSTTIFKLLSSVMIVMQDSQWWVEALTETRRVAGSSKEWYPKLTAHTEAMSNALGQCEDASAIPAFVACIGDLADIQDNLKTGATDDLVQHLPVLASKLGKYAIHCKDPSEVDIQQVEQFIECLQFFDHDRGLMSLRQDLKKWHAKTQRDAVWKSAQQLLQTARQDHSSTGEVKYDWQKFEASMLKLDDLPAELLETLSGDGLYFLLEGVRQQDGLGGVVCSVGSLSGPVSSLNFEL</sequence>
<dbReference type="Proteomes" id="UP001152797">
    <property type="component" value="Unassembled WGS sequence"/>
</dbReference>
<feature type="region of interest" description="Disordered" evidence="1">
    <location>
        <begin position="529"/>
        <end position="549"/>
    </location>
</feature>
<keyword evidence="4" id="KW-1185">Reference proteome</keyword>
<feature type="region of interest" description="Disordered" evidence="1">
    <location>
        <begin position="274"/>
        <end position="336"/>
    </location>
</feature>
<organism evidence="2">
    <name type="scientific">Cladocopium goreaui</name>
    <dbReference type="NCBI Taxonomy" id="2562237"/>
    <lineage>
        <taxon>Eukaryota</taxon>
        <taxon>Sar</taxon>
        <taxon>Alveolata</taxon>
        <taxon>Dinophyceae</taxon>
        <taxon>Suessiales</taxon>
        <taxon>Symbiodiniaceae</taxon>
        <taxon>Cladocopium</taxon>
    </lineage>
</organism>
<reference evidence="2" key="1">
    <citation type="submission" date="2022-10" db="EMBL/GenBank/DDBJ databases">
        <authorList>
            <person name="Chen Y."/>
            <person name="Dougan E. K."/>
            <person name="Chan C."/>
            <person name="Rhodes N."/>
            <person name="Thang M."/>
        </authorList>
    </citation>
    <scope>NUCLEOTIDE SEQUENCE</scope>
</reference>
<dbReference type="AlphaFoldDB" id="A0A9P1GBG5"/>
<evidence type="ECO:0000313" key="3">
    <source>
        <dbReference type="EMBL" id="CAL1161306.1"/>
    </source>
</evidence>
<proteinExistence type="predicted"/>
<comment type="caution">
    <text evidence="2">The sequence shown here is derived from an EMBL/GenBank/DDBJ whole genome shotgun (WGS) entry which is preliminary data.</text>
</comment>
<feature type="compositionally biased region" description="Basic and acidic residues" evidence="1">
    <location>
        <begin position="236"/>
        <end position="248"/>
    </location>
</feature>
<dbReference type="EMBL" id="CAMXCT020004157">
    <property type="protein sequence ID" value="CAL1161306.1"/>
    <property type="molecule type" value="Genomic_DNA"/>
</dbReference>
<evidence type="ECO:0000313" key="2">
    <source>
        <dbReference type="EMBL" id="CAI4007931.1"/>
    </source>
</evidence>
<gene>
    <name evidence="2" type="ORF">C1SCF055_LOCUS33427</name>
</gene>
<dbReference type="OrthoDB" id="419076at2759"/>
<evidence type="ECO:0000313" key="4">
    <source>
        <dbReference type="Proteomes" id="UP001152797"/>
    </source>
</evidence>
<protein>
    <submittedName>
        <fullName evidence="2">Uncharacterized protein</fullName>
    </submittedName>
</protein>